<evidence type="ECO:0000256" key="1">
    <source>
        <dbReference type="ARBA" id="ARBA00022737"/>
    </source>
</evidence>
<dbReference type="SMART" id="SM00248">
    <property type="entry name" value="ANK"/>
    <property type="match status" value="2"/>
</dbReference>
<reference evidence="5" key="2">
    <citation type="submission" date="2010-04" db="EMBL/GenBank/DDBJ databases">
        <authorList>
            <person name="Buell R."/>
            <person name="Hamilton J."/>
            <person name="Hostetler J."/>
        </authorList>
    </citation>
    <scope>NUCLEOTIDE SEQUENCE [LARGE SCALE GENOMIC DNA]</scope>
    <source>
        <strain evidence="5">DAOM:BR144</strain>
    </source>
</reference>
<dbReference type="InParanoid" id="K3WKT5"/>
<feature type="repeat" description="ANK" evidence="3">
    <location>
        <begin position="100"/>
        <end position="128"/>
    </location>
</feature>
<name>K3WKT5_GLOUD</name>
<dbReference type="InterPro" id="IPR050776">
    <property type="entry name" value="Ank_Repeat/CDKN_Inhibitor"/>
</dbReference>
<proteinExistence type="predicted"/>
<dbReference type="Proteomes" id="UP000019132">
    <property type="component" value="Unassembled WGS sequence"/>
</dbReference>
<dbReference type="InterPro" id="IPR002110">
    <property type="entry name" value="Ankyrin_rpt"/>
</dbReference>
<keyword evidence="5" id="KW-1185">Reference proteome</keyword>
<dbReference type="SUPFAM" id="SSF48403">
    <property type="entry name" value="Ankyrin repeat"/>
    <property type="match status" value="1"/>
</dbReference>
<dbReference type="PROSITE" id="PS50297">
    <property type="entry name" value="ANK_REP_REGION"/>
    <property type="match status" value="1"/>
</dbReference>
<reference evidence="5" key="1">
    <citation type="journal article" date="2010" name="Genome Biol.">
        <title>Genome sequence of the necrotrophic plant pathogen Pythium ultimum reveals original pathogenicity mechanisms and effector repertoire.</title>
        <authorList>
            <person name="Levesque C.A."/>
            <person name="Brouwer H."/>
            <person name="Cano L."/>
            <person name="Hamilton J.P."/>
            <person name="Holt C."/>
            <person name="Huitema E."/>
            <person name="Raffaele S."/>
            <person name="Robideau G.P."/>
            <person name="Thines M."/>
            <person name="Win J."/>
            <person name="Zerillo M.M."/>
            <person name="Beakes G.W."/>
            <person name="Boore J.L."/>
            <person name="Busam D."/>
            <person name="Dumas B."/>
            <person name="Ferriera S."/>
            <person name="Fuerstenberg S.I."/>
            <person name="Gachon C.M."/>
            <person name="Gaulin E."/>
            <person name="Govers F."/>
            <person name="Grenville-Briggs L."/>
            <person name="Horner N."/>
            <person name="Hostetler J."/>
            <person name="Jiang R.H."/>
            <person name="Johnson J."/>
            <person name="Krajaejun T."/>
            <person name="Lin H."/>
            <person name="Meijer H.J."/>
            <person name="Moore B."/>
            <person name="Morris P."/>
            <person name="Phuntmart V."/>
            <person name="Puiu D."/>
            <person name="Shetty J."/>
            <person name="Stajich J.E."/>
            <person name="Tripathy S."/>
            <person name="Wawra S."/>
            <person name="van West P."/>
            <person name="Whitty B.R."/>
            <person name="Coutinho P.M."/>
            <person name="Henrissat B."/>
            <person name="Martin F."/>
            <person name="Thomas P.D."/>
            <person name="Tyler B.M."/>
            <person name="De Vries R.P."/>
            <person name="Kamoun S."/>
            <person name="Yandell M."/>
            <person name="Tisserat N."/>
            <person name="Buell C.R."/>
        </authorList>
    </citation>
    <scope>NUCLEOTIDE SEQUENCE</scope>
    <source>
        <strain evidence="5">DAOM:BR144</strain>
    </source>
</reference>
<dbReference type="PANTHER" id="PTHR24201">
    <property type="entry name" value="ANK_REP_REGION DOMAIN-CONTAINING PROTEIN"/>
    <property type="match status" value="1"/>
</dbReference>
<dbReference type="EnsemblProtists" id="PYU1_T005577">
    <property type="protein sequence ID" value="PYU1_T005577"/>
    <property type="gene ID" value="PYU1_G005566"/>
</dbReference>
<protein>
    <submittedName>
        <fullName evidence="4">Uncharacterized protein</fullName>
    </submittedName>
</protein>
<dbReference type="InterPro" id="IPR036770">
    <property type="entry name" value="Ankyrin_rpt-contain_sf"/>
</dbReference>
<keyword evidence="1" id="KW-0677">Repeat</keyword>
<evidence type="ECO:0000313" key="5">
    <source>
        <dbReference type="Proteomes" id="UP000019132"/>
    </source>
</evidence>
<sequence length="136" mass="14600">MSDDNIVTSERVGYASRTLIDAVNRGDVEDVRKVLSGSKTYVEGKIGGRTALSYATASADITENNEYGRSPLSYASEAGYFWVILILINNGVVVDDKDSNGRIALSYAAQRGFSEILSILLEAGASPNGTIVWNES</sequence>
<keyword evidence="2 3" id="KW-0040">ANK repeat</keyword>
<dbReference type="PROSITE" id="PS50088">
    <property type="entry name" value="ANK_REPEAT"/>
    <property type="match status" value="2"/>
</dbReference>
<reference evidence="4" key="3">
    <citation type="submission" date="2015-02" db="UniProtKB">
        <authorList>
            <consortium name="EnsemblProtists"/>
        </authorList>
    </citation>
    <scope>IDENTIFICATION</scope>
    <source>
        <strain evidence="4">DAOM BR144</strain>
    </source>
</reference>
<dbReference type="Pfam" id="PF12796">
    <property type="entry name" value="Ank_2"/>
    <property type="match status" value="1"/>
</dbReference>
<dbReference type="Gene3D" id="1.25.40.20">
    <property type="entry name" value="Ankyrin repeat-containing domain"/>
    <property type="match status" value="1"/>
</dbReference>
<dbReference type="HOGENOM" id="CLU_000134_18_4_1"/>
<accession>K3WKT5</accession>
<dbReference type="VEuPathDB" id="FungiDB:PYU1_G005566"/>
<evidence type="ECO:0000313" key="4">
    <source>
        <dbReference type="EnsemblProtists" id="PYU1_T005577"/>
    </source>
</evidence>
<evidence type="ECO:0000256" key="3">
    <source>
        <dbReference type="PROSITE-ProRule" id="PRU00023"/>
    </source>
</evidence>
<dbReference type="EMBL" id="GL376573">
    <property type="status" value="NOT_ANNOTATED_CDS"/>
    <property type="molecule type" value="Genomic_DNA"/>
</dbReference>
<dbReference type="STRING" id="431595.K3WKT5"/>
<evidence type="ECO:0000256" key="2">
    <source>
        <dbReference type="ARBA" id="ARBA00023043"/>
    </source>
</evidence>
<dbReference type="AlphaFoldDB" id="K3WKT5"/>
<feature type="repeat" description="ANK" evidence="3">
    <location>
        <begin position="67"/>
        <end position="99"/>
    </location>
</feature>
<organism evidence="4 5">
    <name type="scientific">Globisporangium ultimum (strain ATCC 200006 / CBS 805.95 / DAOM BR144)</name>
    <name type="common">Pythium ultimum</name>
    <dbReference type="NCBI Taxonomy" id="431595"/>
    <lineage>
        <taxon>Eukaryota</taxon>
        <taxon>Sar</taxon>
        <taxon>Stramenopiles</taxon>
        <taxon>Oomycota</taxon>
        <taxon>Peronosporomycetes</taxon>
        <taxon>Pythiales</taxon>
        <taxon>Pythiaceae</taxon>
        <taxon>Globisporangium</taxon>
    </lineage>
</organism>